<keyword evidence="4" id="KW-1185">Reference proteome</keyword>
<organism evidence="3 4">
    <name type="scientific">Parageobacillus genomosp. 1</name>
    <dbReference type="NCBI Taxonomy" id="1295642"/>
    <lineage>
        <taxon>Bacteria</taxon>
        <taxon>Bacillati</taxon>
        <taxon>Bacillota</taxon>
        <taxon>Bacilli</taxon>
        <taxon>Bacillales</taxon>
        <taxon>Anoxybacillaceae</taxon>
        <taxon>Parageobacillus</taxon>
    </lineage>
</organism>
<feature type="transmembrane region" description="Helical" evidence="1">
    <location>
        <begin position="460"/>
        <end position="478"/>
    </location>
</feature>
<evidence type="ECO:0000256" key="2">
    <source>
        <dbReference type="SAM" id="SignalP"/>
    </source>
</evidence>
<feature type="chain" id="PRO_5044885136" description="Processed acidic surface protein" evidence="2">
    <location>
        <begin position="25"/>
        <end position="484"/>
    </location>
</feature>
<keyword evidence="1" id="KW-0472">Membrane</keyword>
<dbReference type="InterPro" id="IPR030832">
    <property type="entry name" value="Acidic_LPXTA"/>
</dbReference>
<evidence type="ECO:0000313" key="4">
    <source>
        <dbReference type="Proteomes" id="UP000023566"/>
    </source>
</evidence>
<dbReference type="NCBIfam" id="TIGR04383">
    <property type="entry name" value="acidic_w_LPXTA"/>
    <property type="match status" value="2"/>
</dbReference>
<keyword evidence="2" id="KW-0732">Signal</keyword>
<keyword evidence="1" id="KW-1133">Transmembrane helix</keyword>
<dbReference type="Proteomes" id="UP000023566">
    <property type="component" value="Chromosome"/>
</dbReference>
<dbReference type="EMBL" id="AOTZ01000005">
    <property type="protein sequence ID" value="EZP77065.1"/>
    <property type="molecule type" value="Genomic_DNA"/>
</dbReference>
<evidence type="ECO:0000256" key="1">
    <source>
        <dbReference type="SAM" id="Phobius"/>
    </source>
</evidence>
<evidence type="ECO:0008006" key="5">
    <source>
        <dbReference type="Google" id="ProtNLM"/>
    </source>
</evidence>
<comment type="caution">
    <text evidence="3">The sequence shown here is derived from an EMBL/GenBank/DDBJ whole genome shotgun (WGS) entry which is preliminary data.</text>
</comment>
<feature type="signal peptide" evidence="2">
    <location>
        <begin position="1"/>
        <end position="24"/>
    </location>
</feature>
<proteinExistence type="predicted"/>
<dbReference type="AlphaFoldDB" id="A0ABC9VF54"/>
<gene>
    <name evidence="3" type="ORF">H839_10733</name>
</gene>
<evidence type="ECO:0000313" key="3">
    <source>
        <dbReference type="EMBL" id="EZP77065.1"/>
    </source>
</evidence>
<reference evidence="3 4" key="1">
    <citation type="journal article" date="2014" name="Appl. Microbiol. Biotechnol.">
        <title>Transformable facultative thermophile Geobacillus stearothermophilus NUB3621 as a host strain for metabolic engineering.</title>
        <authorList>
            <person name="Blanchard K."/>
            <person name="Robic S."/>
            <person name="Matsumura I."/>
        </authorList>
    </citation>
    <scope>NUCLEOTIDE SEQUENCE [LARGE SCALE GENOMIC DNA]</scope>
    <source>
        <strain evidence="3 4">NUB3621</strain>
    </source>
</reference>
<protein>
    <recommendedName>
        <fullName evidence="5">Processed acidic surface protein</fullName>
    </recommendedName>
</protein>
<name>A0ABC9VF54_9BACL</name>
<dbReference type="RefSeq" id="WP_043905116.1">
    <property type="nucleotide sequence ID" value="NZ_CM002692.1"/>
</dbReference>
<keyword evidence="1" id="KW-0812">Transmembrane</keyword>
<accession>A0ABC9VF54</accession>
<sequence>MKKLGAILLSLSLVFGLFPKAIFAAQNRQFEKDFAEYLAQISKVRGFEVTKDNIEASLAAYELTINDFDSVEELSDFLGEVIKADLSNLDSIYEEYELDEASLVQLLKEHGEELNDYVFLDDLYEALYTYTDDGEFERDPNFEQKLSEYLTEISAIRGFEVTKNDIEKSLALYGESLENFETVEDLSDYLGDVIKADLSNLDYFEENFGMDKQSILDLLKENGKDINDYIFIDNLEQDIWNYSDGMLPGIEEEVVKELIPIFEKELGLTQEELQRIEDHLMSLEEHLSNPETLERLDQLANRMMAFEEFDTATELTPEQIAEIASIYEELLSIFKLKATYSLVKDGSETPLSLADLLQIEELKGANLKVFLYSEDGKFLADLIVTGEMVDSDTVIDTGEQIDESTEEAKETIKQVAIAKPEKQKPVLKTDTAEKRKVITQKNDKYKTVRGAKLPKTASDYILNALFGLFIALAGVLIYRKVRSA</sequence>